<gene>
    <name evidence="1" type="ORF">SDC9_144302</name>
</gene>
<organism evidence="1">
    <name type="scientific">bioreactor metagenome</name>
    <dbReference type="NCBI Taxonomy" id="1076179"/>
    <lineage>
        <taxon>unclassified sequences</taxon>
        <taxon>metagenomes</taxon>
        <taxon>ecological metagenomes</taxon>
    </lineage>
</organism>
<reference evidence="1" key="1">
    <citation type="submission" date="2019-08" db="EMBL/GenBank/DDBJ databases">
        <authorList>
            <person name="Kucharzyk K."/>
            <person name="Murdoch R.W."/>
            <person name="Higgins S."/>
            <person name="Loffler F."/>
        </authorList>
    </citation>
    <scope>NUCLEOTIDE SEQUENCE</scope>
</reference>
<protein>
    <submittedName>
        <fullName evidence="1">Uncharacterized protein</fullName>
    </submittedName>
</protein>
<sequence>MHPAQGQQYGRAVCTSSAQSGTDRNLFAYVDFQTCKRDKRAIIKYFCRLVGNIAAVGRQKTEIRFDFIAAAVGYFNINLIAKINRLHHHLQIMIAVVSLFDHIEREVYLCVSICRKFFDHSLYFQNFSLDFNMMALGGHTSWQQ</sequence>
<accession>A0A645E6G9</accession>
<dbReference type="EMBL" id="VSSQ01043443">
    <property type="protein sequence ID" value="MPM97129.1"/>
    <property type="molecule type" value="Genomic_DNA"/>
</dbReference>
<name>A0A645E6G9_9ZZZZ</name>
<proteinExistence type="predicted"/>
<dbReference type="AlphaFoldDB" id="A0A645E6G9"/>
<comment type="caution">
    <text evidence="1">The sequence shown here is derived from an EMBL/GenBank/DDBJ whole genome shotgun (WGS) entry which is preliminary data.</text>
</comment>
<evidence type="ECO:0000313" key="1">
    <source>
        <dbReference type="EMBL" id="MPM97129.1"/>
    </source>
</evidence>